<sequence length="379" mass="42854">MRRSTRYRFPERPADFQWLENGIALKETLHTIDPTILKSGSEVTDRQYALFRAYFPRIMKPKIEFKDFLKNELKLENAKALAVMILSGCKAYANMLQVVGAGLKDVDNLDHHSIDSPYHWIPFLQFLQDIAITKFQKNKLEDPSHDRKRALSPSRNAQGSMASKRQRPSMTQSESSGQAAGAIPNTIPQMTVNAQEYPICADESIVNADCLLLLKALASMIKDNPSKWALMRLDFEARFDDKRSFKAMTDGVLYARDAMVAQAIVEVKPEIRGKILKKLQMQEAAEIVAWFKNSDEHLLPDLNGYRFALSLQRHQAHLLFARPVGDYRGYINGTSKGGYLCIQVCGPWDITDKESLKKLCELLLAIMIQGARAAGLNVF</sequence>
<dbReference type="GeneID" id="63794124"/>
<organism evidence="2 3">
    <name type="scientific">Talaromyces amestolkiae</name>
    <dbReference type="NCBI Taxonomy" id="1196081"/>
    <lineage>
        <taxon>Eukaryota</taxon>
        <taxon>Fungi</taxon>
        <taxon>Dikarya</taxon>
        <taxon>Ascomycota</taxon>
        <taxon>Pezizomycotina</taxon>
        <taxon>Eurotiomycetes</taxon>
        <taxon>Eurotiomycetidae</taxon>
        <taxon>Eurotiales</taxon>
        <taxon>Trichocomaceae</taxon>
        <taxon>Talaromyces</taxon>
        <taxon>Talaromyces sect. Talaromyces</taxon>
    </lineage>
</organism>
<evidence type="ECO:0000313" key="3">
    <source>
        <dbReference type="Proteomes" id="UP000249363"/>
    </source>
</evidence>
<dbReference type="AlphaFoldDB" id="A0A364KZA8"/>
<dbReference type="OrthoDB" id="4226947at2759"/>
<comment type="caution">
    <text evidence="2">The sequence shown here is derived from an EMBL/GenBank/DDBJ whole genome shotgun (WGS) entry which is preliminary data.</text>
</comment>
<dbReference type="RefSeq" id="XP_040733412.1">
    <property type="nucleotide sequence ID" value="XM_040877325.1"/>
</dbReference>
<accession>A0A364KZA8</accession>
<name>A0A364KZA8_TALAM</name>
<dbReference type="EMBL" id="MIKG01000008">
    <property type="protein sequence ID" value="RAO68896.1"/>
    <property type="molecule type" value="Genomic_DNA"/>
</dbReference>
<keyword evidence="3" id="KW-1185">Reference proteome</keyword>
<protein>
    <submittedName>
        <fullName evidence="2">Uncharacterized protein</fullName>
    </submittedName>
</protein>
<evidence type="ECO:0000256" key="1">
    <source>
        <dbReference type="SAM" id="MobiDB-lite"/>
    </source>
</evidence>
<evidence type="ECO:0000313" key="2">
    <source>
        <dbReference type="EMBL" id="RAO68896.1"/>
    </source>
</evidence>
<dbReference type="Proteomes" id="UP000249363">
    <property type="component" value="Unassembled WGS sequence"/>
</dbReference>
<feature type="region of interest" description="Disordered" evidence="1">
    <location>
        <begin position="138"/>
        <end position="182"/>
    </location>
</feature>
<gene>
    <name evidence="2" type="ORF">BHQ10_004908</name>
</gene>
<feature type="compositionally biased region" description="Polar residues" evidence="1">
    <location>
        <begin position="153"/>
        <end position="178"/>
    </location>
</feature>
<proteinExistence type="predicted"/>
<reference evidence="2 3" key="1">
    <citation type="journal article" date="2017" name="Biotechnol. Biofuels">
        <title>Differential beta-glucosidase expression as a function of carbon source availability in Talaromyces amestolkiae: a genomic and proteomic approach.</title>
        <authorList>
            <person name="de Eugenio L.I."/>
            <person name="Mendez-Liter J.A."/>
            <person name="Nieto-Dominguez M."/>
            <person name="Alonso L."/>
            <person name="Gil-Munoz J."/>
            <person name="Barriuso J."/>
            <person name="Prieto A."/>
            <person name="Martinez M.J."/>
        </authorList>
    </citation>
    <scope>NUCLEOTIDE SEQUENCE [LARGE SCALE GENOMIC DNA]</scope>
    <source>
        <strain evidence="2 3">CIB</strain>
    </source>
</reference>